<keyword evidence="3" id="KW-1185">Reference proteome</keyword>
<keyword evidence="1" id="KW-1133">Transmembrane helix</keyword>
<proteinExistence type="predicted"/>
<evidence type="ECO:0000313" key="2">
    <source>
        <dbReference type="EMBL" id="CUH76791.1"/>
    </source>
</evidence>
<feature type="transmembrane region" description="Helical" evidence="1">
    <location>
        <begin position="95"/>
        <end position="116"/>
    </location>
</feature>
<keyword evidence="1" id="KW-0812">Transmembrane</keyword>
<dbReference type="Proteomes" id="UP000054935">
    <property type="component" value="Unassembled WGS sequence"/>
</dbReference>
<dbReference type="STRING" id="441103.TRN7648_01127"/>
<keyword evidence="1" id="KW-0472">Membrane</keyword>
<gene>
    <name evidence="2" type="ORF">TRN7648_01127</name>
</gene>
<name>A0A0P1G5A2_9RHOB</name>
<feature type="transmembrane region" description="Helical" evidence="1">
    <location>
        <begin position="128"/>
        <end position="157"/>
    </location>
</feature>
<evidence type="ECO:0000256" key="1">
    <source>
        <dbReference type="SAM" id="Phobius"/>
    </source>
</evidence>
<feature type="transmembrane region" description="Helical" evidence="1">
    <location>
        <begin position="50"/>
        <end position="75"/>
    </location>
</feature>
<evidence type="ECO:0000313" key="3">
    <source>
        <dbReference type="Proteomes" id="UP000054935"/>
    </source>
</evidence>
<protein>
    <submittedName>
        <fullName evidence="2">Uncharacterized protein</fullName>
    </submittedName>
</protein>
<organism evidence="2 3">
    <name type="scientific">Tropicibacter naphthalenivorans</name>
    <dbReference type="NCBI Taxonomy" id="441103"/>
    <lineage>
        <taxon>Bacteria</taxon>
        <taxon>Pseudomonadati</taxon>
        <taxon>Pseudomonadota</taxon>
        <taxon>Alphaproteobacteria</taxon>
        <taxon>Rhodobacterales</taxon>
        <taxon>Roseobacteraceae</taxon>
        <taxon>Tropicibacter</taxon>
    </lineage>
</organism>
<accession>A0A0P1G5A2</accession>
<sequence>MHTSTGLNDSQSFQDRLARIRASDSYVDIAPLAERPDPVKARKDRTDRTIAWETFGYFGVLLLGICAGILCKVLLAMPVWAPVEAKTLAQDVGNLYLWAYMAQALGPMSAALPFVLSYLLGWRTKTHLVLAGATGYVMYHMAGFVIDLCQQAIYLVIG</sequence>
<dbReference type="AlphaFoldDB" id="A0A0P1G5A2"/>
<dbReference type="RefSeq" id="WP_058246660.1">
    <property type="nucleotide sequence ID" value="NZ_CYSE01000002.1"/>
</dbReference>
<reference evidence="2 3" key="1">
    <citation type="submission" date="2015-09" db="EMBL/GenBank/DDBJ databases">
        <authorList>
            <consortium name="Swine Surveillance"/>
        </authorList>
    </citation>
    <scope>NUCLEOTIDE SEQUENCE [LARGE SCALE GENOMIC DNA]</scope>
    <source>
        <strain evidence="2 3">CECT 7648</strain>
    </source>
</reference>
<dbReference type="EMBL" id="CYSE01000002">
    <property type="protein sequence ID" value="CUH76791.1"/>
    <property type="molecule type" value="Genomic_DNA"/>
</dbReference>